<dbReference type="Pfam" id="PF00251">
    <property type="entry name" value="Glyco_hydro_32N"/>
    <property type="match status" value="1"/>
</dbReference>
<sequence length="1016" mass="105917">MNFGGLPNFGGALPFGAVNMDHIVTQLMEAHQPAILATKSEVLAALPRLRLPCRHCFHEDCILPWLESHNTCPVCRLELPADEVRQPPPADGAGADAGAGLTVQIAPGIFLRMAGPGGMPGLIAMHGPPGAAQWHPGMGGIGDGMPPAMEPDPGANTGRGPGRRAPGGARSPTREGSESGDSHASPPPPLASVSGSDNEENGAGTGAGGHLRRSRADSRPLLTSDEIRGSPLDSSDEEASDEDCNEAEDEGESDGWTTASDDGWPGGGDGPSGGGAAAGGFGGGGRAYDGDADGEAGNGFPSGSSVNGPHAGDSGAGGASGQEPAAQGGEPSGAASADRGQPGGSLEAPPVQPTSGGADTVMSMGAGNGAGSPVRAAAEQFGQVAEIRAYANTATFAWVPLSERSRRRDLKASQCAREGGGYNLDCHLRKHGVKVTAVNARPQAADRALIADTGATLPVGTRAKLGRSWALDPDKPWFHVMPRDGWLNDPNGPIFYKGRYHIFYQHVVGSSEWRWEMCWGHASSADLVTWRHEPLAMEPTPHGYDAAGCWSGCSAIDERGVPTLLYTGVRLRNSPGCGPMPPHAAYDLGLEMIECQCAAVCDPGCDNLTTWTKVEEPMVPLPPRGDLAGFRDPFIFARDGGGRPWKMLLGSGMPGRGGTLLVYHAPTLTSGWEYKGELPQGRSRPCGDWDMGAIADGAARGGLAEGGEGAAAMGVHVLCVSPYPHSTPCRPTNPCLYWLGALTPDDKFPMEQAHGPEQLDLGDVLYAPNAFVDSRNRVLMLAWLQELRGGGASCGFDYAGCLSLPRVLTLQGARLHQAPAPELAGLRQGKAFQSQHMELKAEQATPIERVRGPSLEVALTLRRGTARCAGVLLRAWLQQGPSGGAPSAAAVVVDWQRSVLEVVYPTVLHADTLAFDWDAPHRRIGGALAPPPVDGDGSVALRIFVDHSAVEVFTGAGQALATRVYRRAMPSGSDPGMFLLAGGGTACADDVSVYELGSIWEHLEDRPLKAHEPAEE</sequence>
<dbReference type="InterPro" id="IPR051214">
    <property type="entry name" value="GH32_Enzymes"/>
</dbReference>
<feature type="region of interest" description="Disordered" evidence="6">
    <location>
        <begin position="133"/>
        <end position="373"/>
    </location>
</feature>
<name>A0AAW1S165_9CHLO</name>
<dbReference type="InterPro" id="IPR001362">
    <property type="entry name" value="Glyco_hydro_32"/>
</dbReference>
<dbReference type="Pfam" id="PF13639">
    <property type="entry name" value="zf-RING_2"/>
    <property type="match status" value="1"/>
</dbReference>
<feature type="compositionally biased region" description="Acidic residues" evidence="6">
    <location>
        <begin position="234"/>
        <end position="253"/>
    </location>
</feature>
<evidence type="ECO:0000256" key="5">
    <source>
        <dbReference type="PROSITE-ProRule" id="PRU00175"/>
    </source>
</evidence>
<dbReference type="PROSITE" id="PS50089">
    <property type="entry name" value="ZF_RING_2"/>
    <property type="match status" value="1"/>
</dbReference>
<dbReference type="Gene3D" id="3.30.40.10">
    <property type="entry name" value="Zinc/RING finger domain, C3HC4 (zinc finger)"/>
    <property type="match status" value="1"/>
</dbReference>
<dbReference type="InterPro" id="IPR013148">
    <property type="entry name" value="Glyco_hydro_32_N"/>
</dbReference>
<dbReference type="SMART" id="SM00640">
    <property type="entry name" value="Glyco_32"/>
    <property type="match status" value="1"/>
</dbReference>
<feature type="domain" description="RING-type" evidence="7">
    <location>
        <begin position="51"/>
        <end position="76"/>
    </location>
</feature>
<comment type="caution">
    <text evidence="8">The sequence shown here is derived from an EMBL/GenBank/DDBJ whole genome shotgun (WGS) entry which is preliminary data.</text>
</comment>
<dbReference type="SUPFAM" id="SSF57850">
    <property type="entry name" value="RING/U-box"/>
    <property type="match status" value="1"/>
</dbReference>
<dbReference type="InterPro" id="IPR013189">
    <property type="entry name" value="Glyco_hydro_32_C"/>
</dbReference>
<feature type="compositionally biased region" description="Low complexity" evidence="6">
    <location>
        <begin position="153"/>
        <end position="171"/>
    </location>
</feature>
<keyword evidence="3" id="KW-0378">Hydrolase</keyword>
<dbReference type="PANTHER" id="PTHR43101:SF1">
    <property type="entry name" value="BETA-FRUCTOSIDASE"/>
    <property type="match status" value="1"/>
</dbReference>
<protein>
    <recommendedName>
        <fullName evidence="2">beta-fructofuranosidase</fullName>
        <ecNumber evidence="2">3.2.1.26</ecNumber>
    </recommendedName>
</protein>
<dbReference type="CDD" id="cd08996">
    <property type="entry name" value="GH32_FFase"/>
    <property type="match status" value="1"/>
</dbReference>
<dbReference type="AlphaFoldDB" id="A0AAW1S165"/>
<evidence type="ECO:0000256" key="6">
    <source>
        <dbReference type="SAM" id="MobiDB-lite"/>
    </source>
</evidence>
<dbReference type="GO" id="GO:0008270">
    <property type="term" value="F:zinc ion binding"/>
    <property type="evidence" value="ECO:0007669"/>
    <property type="project" value="UniProtKB-KW"/>
</dbReference>
<dbReference type="PROSITE" id="PS00609">
    <property type="entry name" value="GLYCOSYL_HYDROL_F32"/>
    <property type="match status" value="1"/>
</dbReference>
<dbReference type="SUPFAM" id="SSF49899">
    <property type="entry name" value="Concanavalin A-like lectins/glucanases"/>
    <property type="match status" value="1"/>
</dbReference>
<dbReference type="SUPFAM" id="SSF75005">
    <property type="entry name" value="Arabinanase/levansucrase/invertase"/>
    <property type="match status" value="1"/>
</dbReference>
<accession>A0AAW1S165</accession>
<keyword evidence="5" id="KW-0479">Metal-binding</keyword>
<dbReference type="Gene3D" id="2.115.10.20">
    <property type="entry name" value="Glycosyl hydrolase domain, family 43"/>
    <property type="match status" value="1"/>
</dbReference>
<keyword evidence="9" id="KW-1185">Reference proteome</keyword>
<dbReference type="InterPro" id="IPR001841">
    <property type="entry name" value="Znf_RING"/>
</dbReference>
<dbReference type="Proteomes" id="UP001445335">
    <property type="component" value="Unassembled WGS sequence"/>
</dbReference>
<evidence type="ECO:0000256" key="3">
    <source>
        <dbReference type="ARBA" id="ARBA00022801"/>
    </source>
</evidence>
<keyword evidence="4" id="KW-0326">Glycosidase</keyword>
<comment type="similarity">
    <text evidence="1">Belongs to the glycosyl hydrolase 32 family.</text>
</comment>
<organism evidence="8 9">
    <name type="scientific">Elliptochloris bilobata</name>
    <dbReference type="NCBI Taxonomy" id="381761"/>
    <lineage>
        <taxon>Eukaryota</taxon>
        <taxon>Viridiplantae</taxon>
        <taxon>Chlorophyta</taxon>
        <taxon>core chlorophytes</taxon>
        <taxon>Trebouxiophyceae</taxon>
        <taxon>Trebouxiophyceae incertae sedis</taxon>
        <taxon>Elliptochloris clade</taxon>
        <taxon>Elliptochloris</taxon>
    </lineage>
</organism>
<dbReference type="Pfam" id="PF08244">
    <property type="entry name" value="Glyco_hydro_32C"/>
    <property type="match status" value="1"/>
</dbReference>
<evidence type="ECO:0000256" key="2">
    <source>
        <dbReference type="ARBA" id="ARBA00012758"/>
    </source>
</evidence>
<dbReference type="GO" id="GO:0005975">
    <property type="term" value="P:carbohydrate metabolic process"/>
    <property type="evidence" value="ECO:0007669"/>
    <property type="project" value="InterPro"/>
</dbReference>
<dbReference type="InterPro" id="IPR018053">
    <property type="entry name" value="Glyco_hydro_32_AS"/>
</dbReference>
<proteinExistence type="inferred from homology"/>
<dbReference type="Gene3D" id="2.60.120.560">
    <property type="entry name" value="Exo-inulinase, domain 1"/>
    <property type="match status" value="1"/>
</dbReference>
<reference evidence="8 9" key="1">
    <citation type="journal article" date="2024" name="Nat. Commun.">
        <title>Phylogenomics reveals the evolutionary origins of lichenization in chlorophyte algae.</title>
        <authorList>
            <person name="Puginier C."/>
            <person name="Libourel C."/>
            <person name="Otte J."/>
            <person name="Skaloud P."/>
            <person name="Haon M."/>
            <person name="Grisel S."/>
            <person name="Petersen M."/>
            <person name="Berrin J.G."/>
            <person name="Delaux P.M."/>
            <person name="Dal Grande F."/>
            <person name="Keller J."/>
        </authorList>
    </citation>
    <scope>NUCLEOTIDE SEQUENCE [LARGE SCALE GENOMIC DNA]</scope>
    <source>
        <strain evidence="8 9">SAG 245.80</strain>
    </source>
</reference>
<dbReference type="EC" id="3.2.1.26" evidence="2"/>
<evidence type="ECO:0000256" key="1">
    <source>
        <dbReference type="ARBA" id="ARBA00009902"/>
    </source>
</evidence>
<dbReference type="GO" id="GO:0004564">
    <property type="term" value="F:beta-fructofuranosidase activity"/>
    <property type="evidence" value="ECO:0007669"/>
    <property type="project" value="UniProtKB-EC"/>
</dbReference>
<evidence type="ECO:0000259" key="7">
    <source>
        <dbReference type="PROSITE" id="PS50089"/>
    </source>
</evidence>
<gene>
    <name evidence="8" type="ORF">WJX81_005428</name>
</gene>
<feature type="compositionally biased region" description="Gly residues" evidence="6">
    <location>
        <begin position="264"/>
        <end position="287"/>
    </location>
</feature>
<evidence type="ECO:0000256" key="4">
    <source>
        <dbReference type="ARBA" id="ARBA00023295"/>
    </source>
</evidence>
<dbReference type="InterPro" id="IPR023296">
    <property type="entry name" value="Glyco_hydro_beta-prop_sf"/>
</dbReference>
<keyword evidence="5" id="KW-0862">Zinc</keyword>
<dbReference type="EMBL" id="JALJOU010000014">
    <property type="protein sequence ID" value="KAK9839843.1"/>
    <property type="molecule type" value="Genomic_DNA"/>
</dbReference>
<dbReference type="InterPro" id="IPR013320">
    <property type="entry name" value="ConA-like_dom_sf"/>
</dbReference>
<keyword evidence="5" id="KW-0863">Zinc-finger</keyword>
<dbReference type="InterPro" id="IPR013083">
    <property type="entry name" value="Znf_RING/FYVE/PHD"/>
</dbReference>
<evidence type="ECO:0000313" key="8">
    <source>
        <dbReference type="EMBL" id="KAK9839843.1"/>
    </source>
</evidence>
<dbReference type="PANTHER" id="PTHR43101">
    <property type="entry name" value="BETA-FRUCTOSIDASE"/>
    <property type="match status" value="1"/>
</dbReference>
<evidence type="ECO:0000313" key="9">
    <source>
        <dbReference type="Proteomes" id="UP001445335"/>
    </source>
</evidence>
<feature type="compositionally biased region" description="Basic and acidic residues" evidence="6">
    <location>
        <begin position="172"/>
        <end position="181"/>
    </location>
</feature>